<accession>A0ABR0FZZ3</accession>
<dbReference type="Pfam" id="PF07819">
    <property type="entry name" value="PGAP1"/>
    <property type="match status" value="1"/>
</dbReference>
<dbReference type="PROSITE" id="PS50297">
    <property type="entry name" value="ANK_REP_REGION"/>
    <property type="match status" value="4"/>
</dbReference>
<dbReference type="SUPFAM" id="SSF48403">
    <property type="entry name" value="Ankyrin repeat"/>
    <property type="match status" value="2"/>
</dbReference>
<feature type="repeat" description="ANK" evidence="5">
    <location>
        <begin position="975"/>
        <end position="1007"/>
    </location>
</feature>
<comment type="subcellular location">
    <subcellularLocation>
        <location evidence="6">Endoplasmic reticulum membrane</location>
    </subcellularLocation>
</comment>
<keyword evidence="4 5" id="KW-0040">ANK repeat</keyword>
<dbReference type="Gene3D" id="3.40.50.300">
    <property type="entry name" value="P-loop containing nucleotide triphosphate hydrolases"/>
    <property type="match status" value="1"/>
</dbReference>
<dbReference type="InterPro" id="IPR027417">
    <property type="entry name" value="P-loop_NTPase"/>
</dbReference>
<dbReference type="SMART" id="SM00248">
    <property type="entry name" value="ANK"/>
    <property type="match status" value="13"/>
</dbReference>
<dbReference type="PANTHER" id="PTHR24198">
    <property type="entry name" value="ANKYRIN REPEAT AND PROTEIN KINASE DOMAIN-CONTAINING PROTEIN"/>
    <property type="match status" value="1"/>
</dbReference>
<dbReference type="PROSITE" id="PS50088">
    <property type="entry name" value="ANK_REPEAT"/>
    <property type="match status" value="4"/>
</dbReference>
<evidence type="ECO:0000259" key="9">
    <source>
        <dbReference type="Pfam" id="PF24883"/>
    </source>
</evidence>
<dbReference type="InterPro" id="IPR012908">
    <property type="entry name" value="PGAP1-ab_dom-like"/>
</dbReference>
<evidence type="ECO:0000256" key="1">
    <source>
        <dbReference type="ARBA" id="ARBA00003496"/>
    </source>
</evidence>
<dbReference type="InterPro" id="IPR056884">
    <property type="entry name" value="NPHP3-like_N"/>
</dbReference>
<organism evidence="10 11">
    <name type="scientific">Podospora bellae-mahoneyi</name>
    <dbReference type="NCBI Taxonomy" id="2093777"/>
    <lineage>
        <taxon>Eukaryota</taxon>
        <taxon>Fungi</taxon>
        <taxon>Dikarya</taxon>
        <taxon>Ascomycota</taxon>
        <taxon>Pezizomycotina</taxon>
        <taxon>Sordariomycetes</taxon>
        <taxon>Sordariomycetidae</taxon>
        <taxon>Sordariales</taxon>
        <taxon>Podosporaceae</taxon>
        <taxon>Podospora</taxon>
    </lineage>
</organism>
<evidence type="ECO:0000256" key="5">
    <source>
        <dbReference type="PROSITE-ProRule" id="PRU00023"/>
    </source>
</evidence>
<sequence>MATKPTIVTEVNVLVDPEDANIDIVAIPGLGANPVKSWMWDEKDEKSFNWLKDKEGIKKDFPQARIMLYHYASAYQGTFKVRQYLSNIADTMLVSLKQRREEPKECRRRPIVLIGHSMGGLVAAKVLTLAEQRRDKFPDVYEGIVGILTFGTPFGGAPVADIATEWAKLNEHTGKAITSKLLDLLTPGNENLRELKHDFVRSAMKLGQKVDLHCFWEQNETRWDKVMEKLAPTDFPISTLEKLKLREYREFVGRESATLPGASETGLTRTHRDLVRFESCKDSQYQLVRAALKSIVHSAARNAKGRFNCMRQFSIKPETHKAVIDALDGADVQRKFRSLSQRLASDSWILSEPEFQDWMDSKRKTDDFLWIYGGEGKGKTPAATAVVKSVESTICKEEMESSDRAPTLLAYFFCDQVPDFCTAEDVVKSLLRQLCLQQDTLANYAKQFISRAPSEHGGSNGSNNSTALGIENLCQSLRDMLTESTIGTVYFVICNLHELPEEEDSTKKLLSFVQSLIDSPQLQADKRVRTKWLFATRDRISIRRVLGSSDVVRQINLNDSEKYGDKVKLELQRHAWSKVDGLREQKGYNKAITYFAGSVIGNRAESTKWIDVAIVQLAALPAESNDIKVRKMLERVPQDFATLLDHAWQSILGPNEEGLDAIKELLRALVLTYEDPTESELLVLAGLPAGEAKHKEELFKTIQKCRPLLTLRKSGDEARIGFVNADVKKHLHKNSNKLLDLPEDAIQLQHGILALRCFSHIMDNLTAALQSTIVAKSPTPSQSQQTQHQPVAMQGPVTAAGPGVFGAPDIGDDTEDEEIEFDFDDDESTDLDSTAQAPDTPQQAPILPYATRYWLQHASEATRDIAERLSLEKAFWEPDSEIRHLWLTEFERLTGAFDGLVVDKRLKALHVAASVGFPRLVASLLKAGYDKEVNEYDTYDNAPLHLAALFGKADIIEQLLEVKSVKLDDAGKNSSACTPLSMAAARGKILVMKKLISKGANVNSVDVDIGPVINAAILSGNSDAVKLLIEHEAKLNYPEHEHEASDWPPPLALSALFSDLSMFQTILDAGKEVLSEEEYSKALVLASRSGRVEIVSLLFENEHGQDTFQKSLQAALEEENWDVTKLLLRHSQDILDCNDVFEKASTSVESLEDVLDAIWGHRQGQIDQEILNRCLYTATDNEKENTVKALLRMGADPNAEGALFGNALTAAANDGVTTDDGNVPIVQALLEAGATVTSDSGWALQAAAEQGHLAAVKLLLDYGADINHFSVQHSSGTALQAACDCGHEEVVEYLLSKGADPNKGGGRYEYPIIVASMQPKILPHLLAAPGIKLNVVGGPGHGSPLVYAAASLPAEYIVQLIQAGADVNMVDLDGDTPLIAAALVGDYECVKLLLEYGADIMTISPNRGTALEVALEEGHDECIKLLANRAVFIQRQLKISAEREEGLALEIIEQERENRRYLHQQQQQQQQQQQRQQQQRIGSDFGQQEPELEDQIGRLRLQDDDHDVDADSLSQGGDGNPHPTTGEEEDSYQQGSW</sequence>
<dbReference type="GeneID" id="87894285"/>
<dbReference type="EMBL" id="JAFFGZ010000001">
    <property type="protein sequence ID" value="KAK4649020.1"/>
    <property type="molecule type" value="Genomic_DNA"/>
</dbReference>
<keyword evidence="6" id="KW-0378">Hydrolase</keyword>
<evidence type="ECO:0000256" key="2">
    <source>
        <dbReference type="ARBA" id="ARBA00015856"/>
    </source>
</evidence>
<comment type="similarity">
    <text evidence="6">Belongs to the GPI inositol-deacylase family.</text>
</comment>
<feature type="compositionally biased region" description="Low complexity" evidence="7">
    <location>
        <begin position="777"/>
        <end position="790"/>
    </location>
</feature>
<evidence type="ECO:0000256" key="3">
    <source>
        <dbReference type="ARBA" id="ARBA00022737"/>
    </source>
</evidence>
<dbReference type="InterPro" id="IPR029058">
    <property type="entry name" value="AB_hydrolase_fold"/>
</dbReference>
<feature type="compositionally biased region" description="Low complexity" evidence="7">
    <location>
        <begin position="1464"/>
        <end position="1480"/>
    </location>
</feature>
<comment type="caution">
    <text evidence="10">The sequence shown here is derived from an EMBL/GenBank/DDBJ whole genome shotgun (WGS) entry which is preliminary data.</text>
</comment>
<dbReference type="RefSeq" id="XP_062737995.1">
    <property type="nucleotide sequence ID" value="XM_062874803.1"/>
</dbReference>
<evidence type="ECO:0000313" key="10">
    <source>
        <dbReference type="EMBL" id="KAK4649020.1"/>
    </source>
</evidence>
<keyword evidence="6" id="KW-0256">Endoplasmic reticulum</keyword>
<dbReference type="InterPro" id="IPR002110">
    <property type="entry name" value="Ankyrin_rpt"/>
</dbReference>
<evidence type="ECO:0000256" key="4">
    <source>
        <dbReference type="ARBA" id="ARBA00023043"/>
    </source>
</evidence>
<dbReference type="PANTHER" id="PTHR24198:SF165">
    <property type="entry name" value="ANKYRIN REPEAT-CONTAINING PROTEIN-RELATED"/>
    <property type="match status" value="1"/>
</dbReference>
<dbReference type="EC" id="3.1.-.-" evidence="6"/>
<feature type="domain" description="GPI inositol-deacylase PGAP1-like alpha/beta" evidence="8">
    <location>
        <begin position="104"/>
        <end position="177"/>
    </location>
</feature>
<feature type="region of interest" description="Disordered" evidence="7">
    <location>
        <begin position="1462"/>
        <end position="1537"/>
    </location>
</feature>
<feature type="repeat" description="ANK" evidence="5">
    <location>
        <begin position="1373"/>
        <end position="1405"/>
    </location>
</feature>
<dbReference type="Gene3D" id="3.40.50.1820">
    <property type="entry name" value="alpha/beta hydrolase"/>
    <property type="match status" value="1"/>
</dbReference>
<evidence type="ECO:0000313" key="11">
    <source>
        <dbReference type="Proteomes" id="UP001322138"/>
    </source>
</evidence>
<reference evidence="10 11" key="1">
    <citation type="journal article" date="2023" name="bioRxiv">
        <title>High-quality genome assemblies of four members of thePodospora anserinaspecies complex.</title>
        <authorList>
            <person name="Ament-Velasquez S.L."/>
            <person name="Vogan A.A."/>
            <person name="Wallerman O."/>
            <person name="Hartmann F."/>
            <person name="Gautier V."/>
            <person name="Silar P."/>
            <person name="Giraud T."/>
            <person name="Johannesson H."/>
        </authorList>
    </citation>
    <scope>NUCLEOTIDE SEQUENCE [LARGE SCALE GENOMIC DNA]</scope>
    <source>
        <strain evidence="10 11">CBS 112042</strain>
    </source>
</reference>
<keyword evidence="6" id="KW-0813">Transport</keyword>
<evidence type="ECO:0000256" key="6">
    <source>
        <dbReference type="RuleBase" id="RU365011"/>
    </source>
</evidence>
<protein>
    <recommendedName>
        <fullName evidence="2 6">GPI inositol-deacylase</fullName>
        <ecNumber evidence="6">3.1.-.-</ecNumber>
    </recommendedName>
</protein>
<gene>
    <name evidence="10" type="ORF">QC761_115280</name>
</gene>
<evidence type="ECO:0000259" key="8">
    <source>
        <dbReference type="Pfam" id="PF07819"/>
    </source>
</evidence>
<evidence type="ECO:0000256" key="7">
    <source>
        <dbReference type="SAM" id="MobiDB-lite"/>
    </source>
</evidence>
<dbReference type="Pfam" id="PF24883">
    <property type="entry name" value="NPHP3_N"/>
    <property type="match status" value="1"/>
</dbReference>
<feature type="repeat" description="ANK" evidence="5">
    <location>
        <begin position="1239"/>
        <end position="1271"/>
    </location>
</feature>
<feature type="domain" description="Nephrocystin 3-like N-terminal" evidence="9">
    <location>
        <begin position="347"/>
        <end position="521"/>
    </location>
</feature>
<keyword evidence="6" id="KW-0472">Membrane</keyword>
<keyword evidence="11" id="KW-1185">Reference proteome</keyword>
<name>A0ABR0FZZ3_9PEZI</name>
<dbReference type="Proteomes" id="UP001322138">
    <property type="component" value="Unassembled WGS sequence"/>
</dbReference>
<proteinExistence type="inferred from homology"/>
<feature type="region of interest" description="Disordered" evidence="7">
    <location>
        <begin position="776"/>
        <end position="795"/>
    </location>
</feature>
<dbReference type="SUPFAM" id="SSF53474">
    <property type="entry name" value="alpha/beta-Hydrolases"/>
    <property type="match status" value="1"/>
</dbReference>
<dbReference type="Pfam" id="PF12796">
    <property type="entry name" value="Ank_2"/>
    <property type="match status" value="3"/>
</dbReference>
<keyword evidence="3" id="KW-0677">Repeat</keyword>
<comment type="function">
    <text evidence="1 6">Involved in inositol deacylation of GPI-anchored proteins which plays important roles in the quality control and ER-associated degradation of GPI-anchored proteins.</text>
</comment>
<dbReference type="InterPro" id="IPR036770">
    <property type="entry name" value="Ankyrin_rpt-contain_sf"/>
</dbReference>
<keyword evidence="6" id="KW-0653">Protein transport</keyword>
<feature type="repeat" description="ANK" evidence="5">
    <location>
        <begin position="1274"/>
        <end position="1306"/>
    </location>
</feature>
<dbReference type="Gene3D" id="1.25.40.20">
    <property type="entry name" value="Ankyrin repeat-containing domain"/>
    <property type="match status" value="2"/>
</dbReference>